<dbReference type="Gene3D" id="3.40.198.10">
    <property type="entry name" value="Delta-endotoxin CytB-like"/>
    <property type="match status" value="1"/>
</dbReference>
<keyword evidence="2" id="KW-0472">Membrane</keyword>
<reference evidence="4 5" key="1">
    <citation type="submission" date="2019-03" db="EMBL/GenBank/DDBJ databases">
        <title>Genomic Encyclopedia of Type Strains, Phase IV (KMG-IV): sequencing the most valuable type-strain genomes for metagenomic binning, comparative biology and taxonomic classification.</title>
        <authorList>
            <person name="Goeker M."/>
        </authorList>
    </citation>
    <scope>NUCLEOTIDE SEQUENCE [LARGE SCALE GENOMIC DNA]</scope>
    <source>
        <strain evidence="4 5">DSM 24979</strain>
    </source>
</reference>
<sequence length="259" mass="29971">MRIRMLIWMLVCLFPYTAYASGGQEWDKLDRISDEALQMTKNQRFEEAKQLLEYFEQQFLQFNAREGIQSMDALHALTVTHEGAVKTVTASTLPIEERVNQVAQFRLVVDAVQAKHQPLWKEMKETIMSAFAGMKEAMEHEDEGAFQQAFQQFLQRYKLIEPSAKINVEPERFQRVAAHISLLEAPAFYQLDANQQAKELQQMEEDLEALFADGKKEAAVPSLWWVMTSIGGMIVLTLTYVGWRKYRGEKEKRIVQGEE</sequence>
<keyword evidence="1" id="KW-0175">Coiled coil</keyword>
<name>A0A4V2QAP1_9BACL</name>
<evidence type="ECO:0000313" key="5">
    <source>
        <dbReference type="Proteomes" id="UP000295658"/>
    </source>
</evidence>
<protein>
    <submittedName>
        <fullName evidence="4">Sporulation protein YpjB</fullName>
    </submittedName>
</protein>
<feature type="transmembrane region" description="Helical" evidence="2">
    <location>
        <begin position="223"/>
        <end position="243"/>
    </location>
</feature>
<evidence type="ECO:0000256" key="3">
    <source>
        <dbReference type="SAM" id="SignalP"/>
    </source>
</evidence>
<keyword evidence="2" id="KW-0812">Transmembrane</keyword>
<dbReference type="RefSeq" id="WP_132947099.1">
    <property type="nucleotide sequence ID" value="NZ_SLUL01000001.1"/>
</dbReference>
<organism evidence="4 5">
    <name type="scientific">Thermolongibacillus altinsuensis</name>
    <dbReference type="NCBI Taxonomy" id="575256"/>
    <lineage>
        <taxon>Bacteria</taxon>
        <taxon>Bacillati</taxon>
        <taxon>Bacillota</taxon>
        <taxon>Bacilli</taxon>
        <taxon>Bacillales</taxon>
        <taxon>Anoxybacillaceae</taxon>
        <taxon>Thermolongibacillus</taxon>
    </lineage>
</organism>
<dbReference type="InterPro" id="IPR014231">
    <property type="entry name" value="Spore_YpjB"/>
</dbReference>
<dbReference type="EMBL" id="SLUL01000001">
    <property type="protein sequence ID" value="TCL53192.1"/>
    <property type="molecule type" value="Genomic_DNA"/>
</dbReference>
<gene>
    <name evidence="4" type="ORF">EDD69_101199</name>
</gene>
<dbReference type="Proteomes" id="UP000295658">
    <property type="component" value="Unassembled WGS sequence"/>
</dbReference>
<keyword evidence="3" id="KW-0732">Signal</keyword>
<accession>A0A4V2QAP1</accession>
<dbReference type="OrthoDB" id="2988195at2"/>
<evidence type="ECO:0000256" key="1">
    <source>
        <dbReference type="SAM" id="Coils"/>
    </source>
</evidence>
<feature type="chain" id="PRO_5020999257" evidence="3">
    <location>
        <begin position="21"/>
        <end position="259"/>
    </location>
</feature>
<comment type="caution">
    <text evidence="4">The sequence shown here is derived from an EMBL/GenBank/DDBJ whole genome shotgun (WGS) entry which is preliminary data.</text>
</comment>
<feature type="signal peptide" evidence="3">
    <location>
        <begin position="1"/>
        <end position="20"/>
    </location>
</feature>
<feature type="coiled-coil region" evidence="1">
    <location>
        <begin position="190"/>
        <end position="217"/>
    </location>
</feature>
<dbReference type="AlphaFoldDB" id="A0A4V2QAP1"/>
<evidence type="ECO:0000313" key="4">
    <source>
        <dbReference type="EMBL" id="TCL53192.1"/>
    </source>
</evidence>
<keyword evidence="5" id="KW-1185">Reference proteome</keyword>
<dbReference type="Pfam" id="PF09577">
    <property type="entry name" value="Spore_YpjB"/>
    <property type="match status" value="1"/>
</dbReference>
<proteinExistence type="predicted"/>
<dbReference type="InterPro" id="IPR035918">
    <property type="entry name" value="CytB_endotoxin-like_sf"/>
</dbReference>
<evidence type="ECO:0000256" key="2">
    <source>
        <dbReference type="SAM" id="Phobius"/>
    </source>
</evidence>
<keyword evidence="2" id="KW-1133">Transmembrane helix</keyword>
<dbReference type="NCBIfam" id="TIGR02878">
    <property type="entry name" value="spore_ypjB"/>
    <property type="match status" value="1"/>
</dbReference>